<protein>
    <submittedName>
        <fullName evidence="1">5-oxoprolinase</fullName>
    </submittedName>
</protein>
<accession>A0ABW6BJ24</accession>
<comment type="caution">
    <text evidence="1">The sequence shown here is derived from an EMBL/GenBank/DDBJ whole genome shotgun (WGS) entry which is preliminary data.</text>
</comment>
<name>A0ABW6BJ24_9SPHI</name>
<dbReference type="EMBL" id="JBHUPB010000009">
    <property type="protein sequence ID" value="MFD2968494.1"/>
    <property type="molecule type" value="Genomic_DNA"/>
</dbReference>
<dbReference type="Proteomes" id="UP001597525">
    <property type="component" value="Unassembled WGS sequence"/>
</dbReference>
<keyword evidence="2" id="KW-1185">Reference proteome</keyword>
<evidence type="ECO:0000313" key="1">
    <source>
        <dbReference type="EMBL" id="MFD2968494.1"/>
    </source>
</evidence>
<sequence>MSTVLHLSSHLQEQFSNYSIPELITINNDIVESDGWGASRSTFRNAILKALAKKGIDLSPIISKEDGFSSIQIVKVRLENNTLIPLHR</sequence>
<evidence type="ECO:0000313" key="2">
    <source>
        <dbReference type="Proteomes" id="UP001597525"/>
    </source>
</evidence>
<gene>
    <name evidence="1" type="ORF">ACFS7Y_13930</name>
</gene>
<reference evidence="2" key="1">
    <citation type="journal article" date="2019" name="Int. J. Syst. Evol. Microbiol.">
        <title>The Global Catalogue of Microorganisms (GCM) 10K type strain sequencing project: providing services to taxonomists for standard genome sequencing and annotation.</title>
        <authorList>
            <consortium name="The Broad Institute Genomics Platform"/>
            <consortium name="The Broad Institute Genome Sequencing Center for Infectious Disease"/>
            <person name="Wu L."/>
            <person name="Ma J."/>
        </authorList>
    </citation>
    <scope>NUCLEOTIDE SEQUENCE [LARGE SCALE GENOMIC DNA]</scope>
    <source>
        <strain evidence="2">KCTC 22814</strain>
    </source>
</reference>
<organism evidence="1 2">
    <name type="scientific">Sphingobacterium bambusae</name>
    <dbReference type="NCBI Taxonomy" id="662858"/>
    <lineage>
        <taxon>Bacteria</taxon>
        <taxon>Pseudomonadati</taxon>
        <taxon>Bacteroidota</taxon>
        <taxon>Sphingobacteriia</taxon>
        <taxon>Sphingobacteriales</taxon>
        <taxon>Sphingobacteriaceae</taxon>
        <taxon>Sphingobacterium</taxon>
    </lineage>
</organism>
<dbReference type="RefSeq" id="WP_320185159.1">
    <property type="nucleotide sequence ID" value="NZ_CP138332.1"/>
</dbReference>
<proteinExistence type="predicted"/>